<evidence type="ECO:0000259" key="7">
    <source>
        <dbReference type="Pfam" id="PF02601"/>
    </source>
</evidence>
<dbReference type="GO" id="GO:0009318">
    <property type="term" value="C:exodeoxyribonuclease VII complex"/>
    <property type="evidence" value="ECO:0007669"/>
    <property type="project" value="UniProtKB-UniRule"/>
</dbReference>
<dbReference type="RefSeq" id="WP_181550322.1">
    <property type="nucleotide sequence ID" value="NZ_JACDUS010000002.1"/>
</dbReference>
<feature type="domain" description="OB-fold nucleic acid binding" evidence="8">
    <location>
        <begin position="15"/>
        <end position="108"/>
    </location>
</feature>
<proteinExistence type="inferred from homology"/>
<comment type="catalytic activity">
    <reaction evidence="5 6">
        <text>Exonucleolytic cleavage in either 5'- to 3'- or 3'- to 5'-direction to yield nucleoside 5'-phosphates.</text>
        <dbReference type="EC" id="3.1.11.6"/>
    </reaction>
</comment>
<dbReference type="EC" id="3.1.11.6" evidence="5"/>
<evidence type="ECO:0000313" key="10">
    <source>
        <dbReference type="Proteomes" id="UP000525298"/>
    </source>
</evidence>
<dbReference type="CDD" id="cd04489">
    <property type="entry name" value="ExoVII_LU_OBF"/>
    <property type="match status" value="1"/>
</dbReference>
<dbReference type="Proteomes" id="UP000525298">
    <property type="component" value="Unassembled WGS sequence"/>
</dbReference>
<evidence type="ECO:0000259" key="8">
    <source>
        <dbReference type="Pfam" id="PF13742"/>
    </source>
</evidence>
<dbReference type="PANTHER" id="PTHR30008:SF0">
    <property type="entry name" value="EXODEOXYRIBONUCLEASE 7 LARGE SUBUNIT"/>
    <property type="match status" value="1"/>
</dbReference>
<dbReference type="PANTHER" id="PTHR30008">
    <property type="entry name" value="EXODEOXYRIBONUCLEASE 7 LARGE SUBUNIT"/>
    <property type="match status" value="1"/>
</dbReference>
<keyword evidence="1 5" id="KW-0963">Cytoplasm</keyword>
<dbReference type="Pfam" id="PF02601">
    <property type="entry name" value="Exonuc_VII_L"/>
    <property type="match status" value="1"/>
</dbReference>
<comment type="subcellular location">
    <subcellularLocation>
        <location evidence="5 6">Cytoplasm</location>
    </subcellularLocation>
</comment>
<comment type="subunit">
    <text evidence="5">Heterooligomer composed of large and small subunits.</text>
</comment>
<gene>
    <name evidence="5" type="primary">xseA</name>
    <name evidence="9" type="ORF">HNR65_000978</name>
</gene>
<dbReference type="InterPro" id="IPR025824">
    <property type="entry name" value="OB-fold_nuc-bd_dom"/>
</dbReference>
<evidence type="ECO:0000313" key="9">
    <source>
        <dbReference type="EMBL" id="MBA2880660.1"/>
    </source>
</evidence>
<dbReference type="InterPro" id="IPR020579">
    <property type="entry name" value="Exonuc_VII_lsu_C"/>
</dbReference>
<dbReference type="GO" id="GO:0006308">
    <property type="term" value="P:DNA catabolic process"/>
    <property type="evidence" value="ECO:0007669"/>
    <property type="project" value="UniProtKB-UniRule"/>
</dbReference>
<name>A0A7W0C7U0_9BACT</name>
<dbReference type="HAMAP" id="MF_00378">
    <property type="entry name" value="Exonuc_7_L"/>
    <property type="match status" value="1"/>
</dbReference>
<sequence length="457" mass="50335">MNPTDSHIGAARNVYTVSALTAQIRTLLEKNYPFVWISGEISNLRVPASGHCYFTLKDKDAQIQAVMFKGQARSLKFDLEDGMQATGFGRISVYAPRGSYQIILEYIEPSGAGALQAAFEQLKQKLSAEGLFDEKYKKPVPFLPAAVAVISSATGSVVHDIIRIMSRRFANIPIRVIAAAVQGDTAEAEIVSAIETANRHKAADVIILARGGGSLEDLAAFNSEAVARAIFASEIPVISAVGHETDYTIADFTADLRAPTPSAAAELAVPVKQDVSYTLQVLTRRLQGAIVRQVRDLRQNTQKLTRRLVHPRQRMDDLRIRIDEIHARLTQAMKRIAANRRERLCWRHDRLMAVPLADRVSALADRHQNLDRRLKSAGKNLVQEKRARLESACGRMNALSPLAVLDRGYSITRVLPDKTVLTDAAAVSTGQNVEVILAKGMLTCRIERKNNNGKKDV</sequence>
<comment type="caution">
    <text evidence="9">The sequence shown here is derived from an EMBL/GenBank/DDBJ whole genome shotgun (WGS) entry which is preliminary data.</text>
</comment>
<organism evidence="9 10">
    <name type="scientific">Desulfosalsimonas propionicica</name>
    <dbReference type="NCBI Taxonomy" id="332175"/>
    <lineage>
        <taxon>Bacteria</taxon>
        <taxon>Pseudomonadati</taxon>
        <taxon>Thermodesulfobacteriota</taxon>
        <taxon>Desulfobacteria</taxon>
        <taxon>Desulfobacterales</taxon>
        <taxon>Desulfosalsimonadaceae</taxon>
        <taxon>Desulfosalsimonas</taxon>
    </lineage>
</organism>
<dbReference type="InterPro" id="IPR003753">
    <property type="entry name" value="Exonuc_VII_L"/>
</dbReference>
<dbReference type="Pfam" id="PF13742">
    <property type="entry name" value="tRNA_anti_2"/>
    <property type="match status" value="1"/>
</dbReference>
<protein>
    <recommendedName>
        <fullName evidence="5">Exodeoxyribonuclease 7 large subunit</fullName>
        <ecNumber evidence="5">3.1.11.6</ecNumber>
    </recommendedName>
    <alternativeName>
        <fullName evidence="5">Exodeoxyribonuclease VII large subunit</fullName>
        <shortName evidence="5">Exonuclease VII large subunit</shortName>
    </alternativeName>
</protein>
<accession>A0A7W0C7U0</accession>
<comment type="similarity">
    <text evidence="5 6">Belongs to the XseA family.</text>
</comment>
<dbReference type="EMBL" id="JACDUS010000002">
    <property type="protein sequence ID" value="MBA2880660.1"/>
    <property type="molecule type" value="Genomic_DNA"/>
</dbReference>
<dbReference type="NCBIfam" id="TIGR00237">
    <property type="entry name" value="xseA"/>
    <property type="match status" value="1"/>
</dbReference>
<evidence type="ECO:0000256" key="5">
    <source>
        <dbReference type="HAMAP-Rule" id="MF_00378"/>
    </source>
</evidence>
<dbReference type="GO" id="GO:0008855">
    <property type="term" value="F:exodeoxyribonuclease VII activity"/>
    <property type="evidence" value="ECO:0007669"/>
    <property type="project" value="UniProtKB-UniRule"/>
</dbReference>
<keyword evidence="4 5" id="KW-0269">Exonuclease</keyword>
<comment type="function">
    <text evidence="5">Bidirectionally degrades single-stranded DNA into large acid-insoluble oligonucleotides, which are then degraded further into small acid-soluble oligonucleotides.</text>
</comment>
<dbReference type="GO" id="GO:0005737">
    <property type="term" value="C:cytoplasm"/>
    <property type="evidence" value="ECO:0007669"/>
    <property type="project" value="UniProtKB-SubCell"/>
</dbReference>
<reference evidence="9 10" key="1">
    <citation type="submission" date="2020-07" db="EMBL/GenBank/DDBJ databases">
        <title>Genomic Encyclopedia of Type Strains, Phase IV (KMG-IV): sequencing the most valuable type-strain genomes for metagenomic binning, comparative biology and taxonomic classification.</title>
        <authorList>
            <person name="Goeker M."/>
        </authorList>
    </citation>
    <scope>NUCLEOTIDE SEQUENCE [LARGE SCALE GENOMIC DNA]</scope>
    <source>
        <strain evidence="9 10">DSM 17721</strain>
    </source>
</reference>
<evidence type="ECO:0000256" key="4">
    <source>
        <dbReference type="ARBA" id="ARBA00022839"/>
    </source>
</evidence>
<evidence type="ECO:0000256" key="3">
    <source>
        <dbReference type="ARBA" id="ARBA00022801"/>
    </source>
</evidence>
<evidence type="ECO:0000256" key="6">
    <source>
        <dbReference type="RuleBase" id="RU004355"/>
    </source>
</evidence>
<dbReference type="AlphaFoldDB" id="A0A7W0C7U0"/>
<evidence type="ECO:0000256" key="1">
    <source>
        <dbReference type="ARBA" id="ARBA00022490"/>
    </source>
</evidence>
<keyword evidence="3 5" id="KW-0378">Hydrolase</keyword>
<evidence type="ECO:0000256" key="2">
    <source>
        <dbReference type="ARBA" id="ARBA00022722"/>
    </source>
</evidence>
<dbReference type="GO" id="GO:0003676">
    <property type="term" value="F:nucleic acid binding"/>
    <property type="evidence" value="ECO:0007669"/>
    <property type="project" value="InterPro"/>
</dbReference>
<keyword evidence="2 5" id="KW-0540">Nuclease</keyword>
<feature type="domain" description="Exonuclease VII large subunit C-terminal" evidence="7">
    <location>
        <begin position="131"/>
        <end position="444"/>
    </location>
</feature>
<keyword evidence="10" id="KW-1185">Reference proteome</keyword>